<dbReference type="Pfam" id="PF00883">
    <property type="entry name" value="Peptidase_M17"/>
    <property type="match status" value="1"/>
</dbReference>
<reference evidence="7 8" key="1">
    <citation type="submission" date="2013-12" db="EMBL/GenBank/DDBJ databases">
        <authorList>
            <consortium name="DOE Joint Genome Institute"/>
            <person name="Muyzer G."/>
            <person name="Huntemann M."/>
            <person name="Han J."/>
            <person name="Chen A."/>
            <person name="Kyrpides N."/>
            <person name="Mavromatis K."/>
            <person name="Markowitz V."/>
            <person name="Palaniappan K."/>
            <person name="Ivanova N."/>
            <person name="Schaumberg A."/>
            <person name="Pati A."/>
            <person name="Liolios K."/>
            <person name="Nordberg H.P."/>
            <person name="Cantor M.N."/>
            <person name="Hua S.X."/>
            <person name="Woyke T."/>
        </authorList>
    </citation>
    <scope>NUCLEOTIDE SEQUENCE [LARGE SCALE GENOMIC DNA]</scope>
    <source>
        <strain evidence="7 8">ARh 1</strain>
    </source>
</reference>
<dbReference type="Gene3D" id="3.40.220.10">
    <property type="entry name" value="Leucine Aminopeptidase, subunit E, domain 1"/>
    <property type="match status" value="1"/>
</dbReference>
<dbReference type="PRINTS" id="PR00481">
    <property type="entry name" value="LAMNOPPTDASE"/>
</dbReference>
<dbReference type="InterPro" id="IPR048816">
    <property type="entry name" value="Peptidase_M17_N_1"/>
</dbReference>
<dbReference type="InterPro" id="IPR011356">
    <property type="entry name" value="Leucine_aapep/pepB"/>
</dbReference>
<dbReference type="RefSeq" id="WP_006747447.1">
    <property type="nucleotide sequence ID" value="NZ_CP007029.1"/>
</dbReference>
<evidence type="ECO:0000259" key="6">
    <source>
        <dbReference type="PROSITE" id="PS00631"/>
    </source>
</evidence>
<dbReference type="GO" id="GO:0005737">
    <property type="term" value="C:cytoplasm"/>
    <property type="evidence" value="ECO:0007669"/>
    <property type="project" value="InterPro"/>
</dbReference>
<evidence type="ECO:0000313" key="7">
    <source>
        <dbReference type="EMBL" id="AHE98382.1"/>
    </source>
</evidence>
<dbReference type="EMBL" id="CP007029">
    <property type="protein sequence ID" value="AHE98382.1"/>
    <property type="molecule type" value="Genomic_DNA"/>
</dbReference>
<dbReference type="CDD" id="cd00433">
    <property type="entry name" value="Peptidase_M17"/>
    <property type="match status" value="1"/>
</dbReference>
<dbReference type="OrthoDB" id="9809354at2"/>
<keyword evidence="8" id="KW-1185">Reference proteome</keyword>
<comment type="similarity">
    <text evidence="1">Belongs to the peptidase M17 family.</text>
</comment>
<name>W0DM96_9GAMM</name>
<evidence type="ECO:0000256" key="3">
    <source>
        <dbReference type="ARBA" id="ARBA00022670"/>
    </source>
</evidence>
<proteinExistence type="inferred from homology"/>
<protein>
    <submittedName>
        <fullName evidence="7">Cytosol aminopeptidase</fullName>
    </submittedName>
</protein>
<dbReference type="KEGG" id="tti:THITH_09025"/>
<evidence type="ECO:0000256" key="2">
    <source>
        <dbReference type="ARBA" id="ARBA00022438"/>
    </source>
</evidence>
<evidence type="ECO:0000256" key="4">
    <source>
        <dbReference type="ARBA" id="ARBA00022801"/>
    </source>
</evidence>
<sequence length="468" mass="49959">MEPIFLSTAKDTGGAVPLIPVTTEELPDLLARNPELWRNWAEQNDFRAESGSLLRIPATDGTTAAVLLGHEPASPHWVLAQALEQLSPGVYRVASAAVDADALERMLVGWGLASYRFERYRKAGKPPPQLVWPDGVDRTRVEALVAAQRLVRDLINTPPADMMPVHLADAARELAEEFQAGLRVISDDAALEQGFSCIRAVGAASAFSPRVIELAWGRPDAPHVVLVGKGVCFDSGGLNLKPGNHMRLMKKDMGGAAIVLGLARAIMALALPVRVTALVGAVENAVGSRSFRPGDVLKARNGKTVEIDNTDAEGRLVLADLLVRAGECDPDLVIDFATLTGAARVAVGTEIAAFFCDDEVLAADLQAPAGYWDDPVWRLPLHEPYRHLLDSRVADFVNSSSGGYAGAITAALFLKEFAPAGVPWLHFDVMAWNTRARPGRPKGGEAMGLRAVLGLLEARYGQGASGPA</sequence>
<evidence type="ECO:0000313" key="8">
    <source>
        <dbReference type="Proteomes" id="UP000005289"/>
    </source>
</evidence>
<dbReference type="InterPro" id="IPR043472">
    <property type="entry name" value="Macro_dom-like"/>
</dbReference>
<dbReference type="GO" id="GO:0030145">
    <property type="term" value="F:manganese ion binding"/>
    <property type="evidence" value="ECO:0007669"/>
    <property type="project" value="InterPro"/>
</dbReference>
<keyword evidence="4" id="KW-0378">Hydrolase</keyword>
<feature type="domain" description="Cytosol aminopeptidase" evidence="6">
    <location>
        <begin position="309"/>
        <end position="316"/>
    </location>
</feature>
<dbReference type="PANTHER" id="PTHR11963:SF20">
    <property type="entry name" value="PEPTIDASE B"/>
    <property type="match status" value="1"/>
</dbReference>
<dbReference type="PROSITE" id="PS00631">
    <property type="entry name" value="CYTOSOL_AP"/>
    <property type="match status" value="1"/>
</dbReference>
<keyword evidence="3" id="KW-0645">Protease</keyword>
<dbReference type="Pfam" id="PF21337">
    <property type="entry name" value="Peptidase_M17_N_1"/>
    <property type="match status" value="1"/>
</dbReference>
<keyword evidence="5" id="KW-0464">Manganese</keyword>
<gene>
    <name evidence="7" type="ORF">THITH_09025</name>
</gene>
<evidence type="ECO:0000256" key="1">
    <source>
        <dbReference type="ARBA" id="ARBA00009528"/>
    </source>
</evidence>
<dbReference type="Gene3D" id="3.40.630.10">
    <property type="entry name" value="Zn peptidases"/>
    <property type="match status" value="1"/>
</dbReference>
<keyword evidence="2 7" id="KW-0031">Aminopeptidase</keyword>
<evidence type="ECO:0000256" key="5">
    <source>
        <dbReference type="ARBA" id="ARBA00023211"/>
    </source>
</evidence>
<organism evidence="7 8">
    <name type="scientific">Thioalkalivibrio paradoxus ARh 1</name>
    <dbReference type="NCBI Taxonomy" id="713585"/>
    <lineage>
        <taxon>Bacteria</taxon>
        <taxon>Pseudomonadati</taxon>
        <taxon>Pseudomonadota</taxon>
        <taxon>Gammaproteobacteria</taxon>
        <taxon>Chromatiales</taxon>
        <taxon>Ectothiorhodospiraceae</taxon>
        <taxon>Thioalkalivibrio</taxon>
    </lineage>
</organism>
<dbReference type="GO" id="GO:0006508">
    <property type="term" value="P:proteolysis"/>
    <property type="evidence" value="ECO:0007669"/>
    <property type="project" value="UniProtKB-KW"/>
</dbReference>
<dbReference type="InterPro" id="IPR000819">
    <property type="entry name" value="Peptidase_M17_C"/>
</dbReference>
<dbReference type="SUPFAM" id="SSF53187">
    <property type="entry name" value="Zn-dependent exopeptidases"/>
    <property type="match status" value="1"/>
</dbReference>
<dbReference type="GO" id="GO:0070006">
    <property type="term" value="F:metalloaminopeptidase activity"/>
    <property type="evidence" value="ECO:0007669"/>
    <property type="project" value="InterPro"/>
</dbReference>
<dbReference type="AlphaFoldDB" id="W0DM96"/>
<dbReference type="HOGENOM" id="CLU_013734_2_1_6"/>
<dbReference type="Proteomes" id="UP000005289">
    <property type="component" value="Chromosome"/>
</dbReference>
<dbReference type="STRING" id="713585.THITH_09025"/>
<accession>W0DM96</accession>
<dbReference type="PANTHER" id="PTHR11963">
    <property type="entry name" value="LEUCINE AMINOPEPTIDASE-RELATED"/>
    <property type="match status" value="1"/>
</dbReference>